<dbReference type="EMBL" id="CACRTF010000017">
    <property type="protein sequence ID" value="VYT49891.1"/>
    <property type="molecule type" value="Genomic_DNA"/>
</dbReference>
<sequence>MSKTVKLGMEHRKFAFDKEMEPAASIESGDSVVLETEDANCSLITKETDLWPEFKVIYETAGGCNPVTGPIYVNGAKPGDSLAVTINRVVPGFARGGGYTSIQSGVGALEDINGTIQKPLEARTRILRIEDGQVIYKLDNNEEYITIPLNPFVGTIGVAPKYDRRASFYKGKEWCGNVDCPDVKAGSTVLLPVHVEGALLSMGDVHGMQGDGEITGCAMECQGIIEATVRVIPGKESTYLNWPQVDNKEWIGVISIANRGRLSTAMVNGYVELAKRMEREYGIPVCDGYMILNLAGKVRIGNSGSCVCRIDRKLLEKYRLK</sequence>
<dbReference type="GeneID" id="23113744"/>
<dbReference type="EC" id="3.5.1.-" evidence="1"/>
<evidence type="ECO:0000313" key="1">
    <source>
        <dbReference type="EMBL" id="VYT49891.1"/>
    </source>
</evidence>
<dbReference type="Gene3D" id="2.60.120.580">
    <property type="entry name" value="Acetamidase/Formamidase-like domains"/>
    <property type="match status" value="2"/>
</dbReference>
<accession>A0A6N2X6T7</accession>
<proteinExistence type="predicted"/>
<organism evidence="1">
    <name type="scientific">Enterocloster bolteae</name>
    <dbReference type="NCBI Taxonomy" id="208479"/>
    <lineage>
        <taxon>Bacteria</taxon>
        <taxon>Bacillati</taxon>
        <taxon>Bacillota</taxon>
        <taxon>Clostridia</taxon>
        <taxon>Lachnospirales</taxon>
        <taxon>Lachnospiraceae</taxon>
        <taxon>Enterocloster</taxon>
    </lineage>
</organism>
<reference evidence="1" key="1">
    <citation type="submission" date="2019-11" db="EMBL/GenBank/DDBJ databases">
        <authorList>
            <person name="Feng L."/>
        </authorList>
    </citation>
    <scope>NUCLEOTIDE SEQUENCE</scope>
    <source>
        <strain evidence="1">CbolteaeLFYP116</strain>
    </source>
</reference>
<dbReference type="AlphaFoldDB" id="A0A6N2X6T7"/>
<dbReference type="InterPro" id="IPR004304">
    <property type="entry name" value="FmdA_AmdA"/>
</dbReference>
<dbReference type="Pfam" id="PF03069">
    <property type="entry name" value="FmdA_AmdA"/>
    <property type="match status" value="2"/>
</dbReference>
<protein>
    <submittedName>
        <fullName evidence="1">Acetamidase</fullName>
        <ecNumber evidence="1">3.5.1.-</ecNumber>
    </submittedName>
</protein>
<dbReference type="PANTHER" id="PTHR31891:SF1">
    <property type="entry name" value="FORMAMIDASE C869.04-RELATED"/>
    <property type="match status" value="1"/>
</dbReference>
<dbReference type="RefSeq" id="WP_002575825.1">
    <property type="nucleotide sequence ID" value="NZ_BAABZS010000001.1"/>
</dbReference>
<dbReference type="SUPFAM" id="SSF141130">
    <property type="entry name" value="Acetamidase/Formamidase-like"/>
    <property type="match status" value="1"/>
</dbReference>
<dbReference type="PANTHER" id="PTHR31891">
    <property type="entry name" value="FORMAMIDASE C869.04-RELATED"/>
    <property type="match status" value="1"/>
</dbReference>
<dbReference type="GO" id="GO:0016811">
    <property type="term" value="F:hydrolase activity, acting on carbon-nitrogen (but not peptide) bonds, in linear amides"/>
    <property type="evidence" value="ECO:0007669"/>
    <property type="project" value="InterPro"/>
</dbReference>
<gene>
    <name evidence="1" type="primary">amdA_3</name>
    <name evidence="1" type="ORF">CBLFYP116_04506</name>
</gene>
<keyword evidence="1" id="KW-0378">Hydrolase</keyword>
<name>A0A6N2X6T7_9FIRM</name>